<dbReference type="Pfam" id="PF09837">
    <property type="entry name" value="DUF2064"/>
    <property type="match status" value="1"/>
</dbReference>
<dbReference type="EMBL" id="DSRP01000349">
    <property type="protein sequence ID" value="HGG92302.1"/>
    <property type="molecule type" value="Genomic_DNA"/>
</dbReference>
<dbReference type="PANTHER" id="PTHR36529">
    <property type="entry name" value="SLL1095 PROTEIN"/>
    <property type="match status" value="1"/>
</dbReference>
<comment type="caution">
    <text evidence="1">The sequence shown here is derived from an EMBL/GenBank/DDBJ whole genome shotgun (WGS) entry which is preliminary data.</text>
</comment>
<keyword evidence="1" id="KW-0808">Transferase</keyword>
<name>A0A7C4AGN8_9BACT</name>
<evidence type="ECO:0000313" key="1">
    <source>
        <dbReference type="EMBL" id="HGG92302.1"/>
    </source>
</evidence>
<dbReference type="PANTHER" id="PTHR36529:SF1">
    <property type="entry name" value="GLYCOSYLTRANSFERASE"/>
    <property type="match status" value="1"/>
</dbReference>
<dbReference type="NCBIfam" id="TIGR04282">
    <property type="entry name" value="glyco_like_cofC"/>
    <property type="match status" value="1"/>
</dbReference>
<dbReference type="SUPFAM" id="SSF53448">
    <property type="entry name" value="Nucleotide-diphospho-sugar transferases"/>
    <property type="match status" value="1"/>
</dbReference>
<proteinExistence type="predicted"/>
<dbReference type="Gene3D" id="3.90.550.10">
    <property type="entry name" value="Spore Coat Polysaccharide Biosynthesis Protein SpsA, Chain A"/>
    <property type="match status" value="1"/>
</dbReference>
<accession>A0A7C4AGN8</accession>
<reference evidence="1" key="1">
    <citation type="journal article" date="2020" name="mSystems">
        <title>Genome- and Community-Level Interaction Insights into Carbon Utilization and Element Cycling Functions of Hydrothermarchaeota in Hydrothermal Sediment.</title>
        <authorList>
            <person name="Zhou Z."/>
            <person name="Liu Y."/>
            <person name="Xu W."/>
            <person name="Pan J."/>
            <person name="Luo Z.H."/>
            <person name="Li M."/>
        </authorList>
    </citation>
    <scope>NUCLEOTIDE SEQUENCE [LARGE SCALE GENOMIC DNA]</scope>
    <source>
        <strain evidence="1">SpSt-413</strain>
    </source>
</reference>
<organism evidence="1">
    <name type="scientific">Fundidesulfovibrio putealis</name>
    <dbReference type="NCBI Taxonomy" id="270496"/>
    <lineage>
        <taxon>Bacteria</taxon>
        <taxon>Pseudomonadati</taxon>
        <taxon>Thermodesulfobacteriota</taxon>
        <taxon>Desulfovibrionia</taxon>
        <taxon>Desulfovibrionales</taxon>
        <taxon>Desulfovibrionaceae</taxon>
        <taxon>Fundidesulfovibrio</taxon>
    </lineage>
</organism>
<dbReference type="InterPro" id="IPR029044">
    <property type="entry name" value="Nucleotide-diphossugar_trans"/>
</dbReference>
<protein>
    <submittedName>
        <fullName evidence="1">Glycosyltransferase</fullName>
    </submittedName>
</protein>
<gene>
    <name evidence="1" type="ORF">ENR59_05045</name>
</gene>
<sequence length="220" mass="23720">MHHPVCLLLMLRAPVPGRVKTRLAAAVGEERAAALYRAFVEDELAALAGCGADVVLCLDADTPEEIEAVRHWLGRERPLIPQARGGLGQRMAEALRWAYGKGYAAAAVLGSDLPGLDAATARQLAQACGEREAVIGPAPDGGYWALGFRADCLREEVFTDMPWSTPELYALTMKRLEGLDIAVLPQVRDVDTLEDLRALASEGDAGATRRTLEQLAEMDD</sequence>
<dbReference type="GO" id="GO:0016740">
    <property type="term" value="F:transferase activity"/>
    <property type="evidence" value="ECO:0007669"/>
    <property type="project" value="UniProtKB-KW"/>
</dbReference>
<dbReference type="AlphaFoldDB" id="A0A7C4AGN8"/>
<dbReference type="InterPro" id="IPR018641">
    <property type="entry name" value="Trfase_1_rSAM/seldom-assoc"/>
</dbReference>